<dbReference type="EMBL" id="ML742026">
    <property type="protein sequence ID" value="KAE8154851.1"/>
    <property type="molecule type" value="Genomic_DNA"/>
</dbReference>
<dbReference type="PANTHER" id="PTHR38797">
    <property type="entry name" value="NUCLEAR PORE COMPLEX PROTEIN NUP85-RELATED"/>
    <property type="match status" value="1"/>
</dbReference>
<keyword evidence="2" id="KW-1185">Reference proteome</keyword>
<protein>
    <submittedName>
        <fullName evidence="1">Uncharacterized protein</fullName>
    </submittedName>
</protein>
<dbReference type="AlphaFoldDB" id="A0A5N6U9Q4"/>
<proteinExistence type="predicted"/>
<accession>A0A5N6U9Q4</accession>
<sequence>MASLSFSKRENSTWELETKLYEFVTEYVQPSSTTIASDAAAKINEWAKESQSANDLENFLWQTWGLVIEIAEQIPCDHPAQERLVHLIQALRKLPPQTVRVWDEDLRLWEDLPLLGPNLREAWNLVPSDKPSPSEVNEWVSLNSFTARLLALGGVPWYNFAIWSLREGLEEECPETAVDCHLAVAREWFRHSGPVLRQQATVAETKEERMLAGGSLYQGPAKLCPERWTFWKERLDQIGRQEGNAGKDAVNVKEIMDQVEAA</sequence>
<gene>
    <name evidence="1" type="ORF">BDV25DRAFT_82920</name>
</gene>
<reference evidence="1 2" key="1">
    <citation type="submission" date="2019-04" db="EMBL/GenBank/DDBJ databases">
        <title>Friends and foes A comparative genomics study of 23 Aspergillus species from section Flavi.</title>
        <authorList>
            <consortium name="DOE Joint Genome Institute"/>
            <person name="Kjaerbolling I."/>
            <person name="Vesth T."/>
            <person name="Frisvad J.C."/>
            <person name="Nybo J.L."/>
            <person name="Theobald S."/>
            <person name="Kildgaard S."/>
            <person name="Isbrandt T."/>
            <person name="Kuo A."/>
            <person name="Sato A."/>
            <person name="Lyhne E.K."/>
            <person name="Kogle M.E."/>
            <person name="Wiebenga A."/>
            <person name="Kun R.S."/>
            <person name="Lubbers R.J."/>
            <person name="Makela M.R."/>
            <person name="Barry K."/>
            <person name="Chovatia M."/>
            <person name="Clum A."/>
            <person name="Daum C."/>
            <person name="Haridas S."/>
            <person name="He G."/>
            <person name="LaButti K."/>
            <person name="Lipzen A."/>
            <person name="Mondo S."/>
            <person name="Riley R."/>
            <person name="Salamov A."/>
            <person name="Simmons B.A."/>
            <person name="Magnuson J.K."/>
            <person name="Henrissat B."/>
            <person name="Mortensen U.H."/>
            <person name="Larsen T.O."/>
            <person name="Devries R.P."/>
            <person name="Grigoriev I.V."/>
            <person name="Machida M."/>
            <person name="Baker S.E."/>
            <person name="Andersen M.R."/>
        </authorList>
    </citation>
    <scope>NUCLEOTIDE SEQUENCE [LARGE SCALE GENOMIC DNA]</scope>
    <source>
        <strain evidence="1 2">IBT 18842</strain>
    </source>
</reference>
<dbReference type="InterPro" id="IPR022085">
    <property type="entry name" value="OpdG"/>
</dbReference>
<dbReference type="PANTHER" id="PTHR38797:SF4">
    <property type="entry name" value="NUCLEAR PORE COMPLEX PROTEIN NUP85"/>
    <property type="match status" value="1"/>
</dbReference>
<dbReference type="OrthoDB" id="3350591at2759"/>
<organism evidence="1 2">
    <name type="scientific">Aspergillus avenaceus</name>
    <dbReference type="NCBI Taxonomy" id="36643"/>
    <lineage>
        <taxon>Eukaryota</taxon>
        <taxon>Fungi</taxon>
        <taxon>Dikarya</taxon>
        <taxon>Ascomycota</taxon>
        <taxon>Pezizomycotina</taxon>
        <taxon>Eurotiomycetes</taxon>
        <taxon>Eurotiomycetidae</taxon>
        <taxon>Eurotiales</taxon>
        <taxon>Aspergillaceae</taxon>
        <taxon>Aspergillus</taxon>
        <taxon>Aspergillus subgen. Circumdati</taxon>
    </lineage>
</organism>
<dbReference type="InterPro" id="IPR053204">
    <property type="entry name" value="Oxopyrrolidines_Biosynth-assoc"/>
</dbReference>
<evidence type="ECO:0000313" key="2">
    <source>
        <dbReference type="Proteomes" id="UP000325780"/>
    </source>
</evidence>
<dbReference type="Proteomes" id="UP000325780">
    <property type="component" value="Unassembled WGS sequence"/>
</dbReference>
<dbReference type="Pfam" id="PF12311">
    <property type="entry name" value="DUF3632"/>
    <property type="match status" value="1"/>
</dbReference>
<name>A0A5N6U9Q4_ASPAV</name>
<evidence type="ECO:0000313" key="1">
    <source>
        <dbReference type="EMBL" id="KAE8154851.1"/>
    </source>
</evidence>